<gene>
    <name evidence="2" type="ORF">DPMN_107500</name>
</gene>
<feature type="transmembrane region" description="Helical" evidence="1">
    <location>
        <begin position="6"/>
        <end position="27"/>
    </location>
</feature>
<dbReference type="Proteomes" id="UP000828390">
    <property type="component" value="Unassembled WGS sequence"/>
</dbReference>
<sequence>MAVVLVSMLPLYYQVALVQYIIIWLLYREAVYYHLAVAQGIYVHYTTTRLLCRAVYYHWALVKGRHYTTMWLPNRAYITMRLLYKAYITIWLYYMAVYYHYITYITMWPVHRAVNYHYITMRLLYRAYTTIAFHNSGATLVKLLTPYFTWLSNSGGG</sequence>
<feature type="transmembrane region" description="Helical" evidence="1">
    <location>
        <begin position="82"/>
        <end position="102"/>
    </location>
</feature>
<keyword evidence="1" id="KW-0812">Transmembrane</keyword>
<accession>A0A9D4QK02</accession>
<name>A0A9D4QK02_DREPO</name>
<keyword evidence="1" id="KW-1133">Transmembrane helix</keyword>
<evidence type="ECO:0000256" key="1">
    <source>
        <dbReference type="SAM" id="Phobius"/>
    </source>
</evidence>
<comment type="caution">
    <text evidence="2">The sequence shown here is derived from an EMBL/GenBank/DDBJ whole genome shotgun (WGS) entry which is preliminary data.</text>
</comment>
<organism evidence="2 3">
    <name type="scientific">Dreissena polymorpha</name>
    <name type="common">Zebra mussel</name>
    <name type="synonym">Mytilus polymorpha</name>
    <dbReference type="NCBI Taxonomy" id="45954"/>
    <lineage>
        <taxon>Eukaryota</taxon>
        <taxon>Metazoa</taxon>
        <taxon>Spiralia</taxon>
        <taxon>Lophotrochozoa</taxon>
        <taxon>Mollusca</taxon>
        <taxon>Bivalvia</taxon>
        <taxon>Autobranchia</taxon>
        <taxon>Heteroconchia</taxon>
        <taxon>Euheterodonta</taxon>
        <taxon>Imparidentia</taxon>
        <taxon>Neoheterodontei</taxon>
        <taxon>Myida</taxon>
        <taxon>Dreissenoidea</taxon>
        <taxon>Dreissenidae</taxon>
        <taxon>Dreissena</taxon>
    </lineage>
</organism>
<proteinExistence type="predicted"/>
<reference evidence="2" key="2">
    <citation type="submission" date="2020-11" db="EMBL/GenBank/DDBJ databases">
        <authorList>
            <person name="McCartney M.A."/>
            <person name="Auch B."/>
            <person name="Kono T."/>
            <person name="Mallez S."/>
            <person name="Becker A."/>
            <person name="Gohl D.M."/>
            <person name="Silverstein K.A.T."/>
            <person name="Koren S."/>
            <person name="Bechman K.B."/>
            <person name="Herman A."/>
            <person name="Abrahante J.E."/>
            <person name="Garbe J."/>
        </authorList>
    </citation>
    <scope>NUCLEOTIDE SEQUENCE</scope>
    <source>
        <strain evidence="2">Duluth1</strain>
        <tissue evidence="2">Whole animal</tissue>
    </source>
</reference>
<dbReference type="EMBL" id="JAIWYP010000004">
    <property type="protein sequence ID" value="KAH3834181.1"/>
    <property type="molecule type" value="Genomic_DNA"/>
</dbReference>
<dbReference type="AlphaFoldDB" id="A0A9D4QK02"/>
<keyword evidence="3" id="KW-1185">Reference proteome</keyword>
<reference evidence="2" key="1">
    <citation type="journal article" date="2019" name="bioRxiv">
        <title>The Genome of the Zebra Mussel, Dreissena polymorpha: A Resource for Invasive Species Research.</title>
        <authorList>
            <person name="McCartney M.A."/>
            <person name="Auch B."/>
            <person name="Kono T."/>
            <person name="Mallez S."/>
            <person name="Zhang Y."/>
            <person name="Obille A."/>
            <person name="Becker A."/>
            <person name="Abrahante J.E."/>
            <person name="Garbe J."/>
            <person name="Badalamenti J.P."/>
            <person name="Herman A."/>
            <person name="Mangelson H."/>
            <person name="Liachko I."/>
            <person name="Sullivan S."/>
            <person name="Sone E.D."/>
            <person name="Koren S."/>
            <person name="Silverstein K.A.T."/>
            <person name="Beckman K.B."/>
            <person name="Gohl D.M."/>
        </authorList>
    </citation>
    <scope>NUCLEOTIDE SEQUENCE</scope>
    <source>
        <strain evidence="2">Duluth1</strain>
        <tissue evidence="2">Whole animal</tissue>
    </source>
</reference>
<keyword evidence="1" id="KW-0472">Membrane</keyword>
<protein>
    <submittedName>
        <fullName evidence="2">Uncharacterized protein</fullName>
    </submittedName>
</protein>
<evidence type="ECO:0000313" key="2">
    <source>
        <dbReference type="EMBL" id="KAH3834181.1"/>
    </source>
</evidence>
<evidence type="ECO:0000313" key="3">
    <source>
        <dbReference type="Proteomes" id="UP000828390"/>
    </source>
</evidence>